<accession>A0A8T4HBC4</accession>
<reference evidence="2" key="1">
    <citation type="submission" date="2021-03" db="EMBL/GenBank/DDBJ databases">
        <authorList>
            <person name="Lu T."/>
            <person name="Wang Q."/>
            <person name="Han X."/>
        </authorList>
    </citation>
    <scope>NUCLEOTIDE SEQUENCE</scope>
    <source>
        <strain evidence="2">WQ 2009</strain>
    </source>
</reference>
<name>A0A8T4HBC4_9SPHI</name>
<gene>
    <name evidence="2" type="ORF">J5U18_09180</name>
</gene>
<organism evidence="2 3">
    <name type="scientific">Rhinopithecimicrobium faecis</name>
    <dbReference type="NCBI Taxonomy" id="2820698"/>
    <lineage>
        <taxon>Bacteria</taxon>
        <taxon>Pseudomonadati</taxon>
        <taxon>Bacteroidota</taxon>
        <taxon>Sphingobacteriia</taxon>
        <taxon>Sphingobacteriales</taxon>
        <taxon>Sphingobacteriaceae</taxon>
        <taxon>Rhinopithecimicrobium</taxon>
    </lineage>
</organism>
<keyword evidence="3" id="KW-1185">Reference proteome</keyword>
<dbReference type="Gene3D" id="3.30.70.100">
    <property type="match status" value="1"/>
</dbReference>
<evidence type="ECO:0000313" key="3">
    <source>
        <dbReference type="Proteomes" id="UP000679691"/>
    </source>
</evidence>
<proteinExistence type="predicted"/>
<evidence type="ECO:0000313" key="2">
    <source>
        <dbReference type="EMBL" id="MBP3943733.1"/>
    </source>
</evidence>
<sequence>MENKELIFKTNLNCAACVAKVKADFDAAHGVVSWKVDTDKADKILTVASNGISEDDVITIVKSKGFKIEPLV</sequence>
<evidence type="ECO:0000259" key="1">
    <source>
        <dbReference type="PROSITE" id="PS50846"/>
    </source>
</evidence>
<dbReference type="InterPro" id="IPR006121">
    <property type="entry name" value="HMA_dom"/>
</dbReference>
<dbReference type="InterPro" id="IPR036163">
    <property type="entry name" value="HMA_dom_sf"/>
</dbReference>
<dbReference type="GO" id="GO:0046872">
    <property type="term" value="F:metal ion binding"/>
    <property type="evidence" value="ECO:0007669"/>
    <property type="project" value="InterPro"/>
</dbReference>
<dbReference type="SUPFAM" id="SSF55008">
    <property type="entry name" value="HMA, heavy metal-associated domain"/>
    <property type="match status" value="1"/>
</dbReference>
<dbReference type="PROSITE" id="PS50846">
    <property type="entry name" value="HMA_2"/>
    <property type="match status" value="1"/>
</dbReference>
<protein>
    <recommendedName>
        <fullName evidence="1">HMA domain-containing protein</fullName>
    </recommendedName>
</protein>
<dbReference type="RefSeq" id="WP_353547235.1">
    <property type="nucleotide sequence ID" value="NZ_JAGKSB010000009.1"/>
</dbReference>
<dbReference type="EMBL" id="JAGKSB010000009">
    <property type="protein sequence ID" value="MBP3943733.1"/>
    <property type="molecule type" value="Genomic_DNA"/>
</dbReference>
<feature type="domain" description="HMA" evidence="1">
    <location>
        <begin position="3"/>
        <end position="69"/>
    </location>
</feature>
<comment type="caution">
    <text evidence="2">The sequence shown here is derived from an EMBL/GenBank/DDBJ whole genome shotgun (WGS) entry which is preliminary data.</text>
</comment>
<dbReference type="Proteomes" id="UP000679691">
    <property type="component" value="Unassembled WGS sequence"/>
</dbReference>
<dbReference type="AlphaFoldDB" id="A0A8T4HBC4"/>